<dbReference type="EMBL" id="NBIV01000013">
    <property type="protein sequence ID" value="PXF48527.1"/>
    <property type="molecule type" value="Genomic_DNA"/>
</dbReference>
<gene>
    <name evidence="1" type="ORF">BWQ96_01696</name>
</gene>
<accession>A0A2V3J3F5</accession>
<sequence length="60" mass="6420">MEVSGAKKVSDVQKCNEGGEPLKNANFGLLGAQSHSVKTSLGTYLNIQYQAKKVYSEESG</sequence>
<comment type="caution">
    <text evidence="1">The sequence shown here is derived from an EMBL/GenBank/DDBJ whole genome shotgun (WGS) entry which is preliminary data.</text>
</comment>
<evidence type="ECO:0000313" key="2">
    <source>
        <dbReference type="Proteomes" id="UP000247409"/>
    </source>
</evidence>
<organism evidence="1 2">
    <name type="scientific">Gracilariopsis chorda</name>
    <dbReference type="NCBI Taxonomy" id="448386"/>
    <lineage>
        <taxon>Eukaryota</taxon>
        <taxon>Rhodophyta</taxon>
        <taxon>Florideophyceae</taxon>
        <taxon>Rhodymeniophycidae</taxon>
        <taxon>Gracilariales</taxon>
        <taxon>Gracilariaceae</taxon>
        <taxon>Gracilariopsis</taxon>
    </lineage>
</organism>
<reference evidence="1 2" key="1">
    <citation type="journal article" date="2018" name="Mol. Biol. Evol.">
        <title>Analysis of the draft genome of the red seaweed Gracilariopsis chorda provides insights into genome size evolution in Rhodophyta.</title>
        <authorList>
            <person name="Lee J."/>
            <person name="Yang E.C."/>
            <person name="Graf L."/>
            <person name="Yang J.H."/>
            <person name="Qiu H."/>
            <person name="Zel Zion U."/>
            <person name="Chan C.X."/>
            <person name="Stephens T.G."/>
            <person name="Weber A.P.M."/>
            <person name="Boo G.H."/>
            <person name="Boo S.M."/>
            <person name="Kim K.M."/>
            <person name="Shin Y."/>
            <person name="Jung M."/>
            <person name="Lee S.J."/>
            <person name="Yim H.S."/>
            <person name="Lee J.H."/>
            <person name="Bhattacharya D."/>
            <person name="Yoon H.S."/>
        </authorList>
    </citation>
    <scope>NUCLEOTIDE SEQUENCE [LARGE SCALE GENOMIC DNA]</scope>
    <source>
        <strain evidence="1 2">SKKU-2015</strain>
        <tissue evidence="1">Whole body</tissue>
    </source>
</reference>
<evidence type="ECO:0000313" key="1">
    <source>
        <dbReference type="EMBL" id="PXF48527.1"/>
    </source>
</evidence>
<dbReference type="AlphaFoldDB" id="A0A2V3J3F5"/>
<proteinExistence type="predicted"/>
<keyword evidence="2" id="KW-1185">Reference proteome</keyword>
<protein>
    <submittedName>
        <fullName evidence="1">Uncharacterized protein</fullName>
    </submittedName>
</protein>
<name>A0A2V3J3F5_9FLOR</name>
<dbReference type="Proteomes" id="UP000247409">
    <property type="component" value="Unassembled WGS sequence"/>
</dbReference>